<dbReference type="CDD" id="cd14708">
    <property type="entry name" value="bZIP_HBP1b-like"/>
    <property type="match status" value="1"/>
</dbReference>
<evidence type="ECO:0000313" key="11">
    <source>
        <dbReference type="RefSeq" id="XP_039125541.1"/>
    </source>
</evidence>
<evidence type="ECO:0000256" key="4">
    <source>
        <dbReference type="ARBA" id="ARBA00023125"/>
    </source>
</evidence>
<dbReference type="InterPro" id="IPR046347">
    <property type="entry name" value="bZIP_sf"/>
</dbReference>
<evidence type="ECO:0000256" key="1">
    <source>
        <dbReference type="ARBA" id="ARBA00004123"/>
    </source>
</evidence>
<evidence type="ECO:0000256" key="7">
    <source>
        <dbReference type="SAM" id="Coils"/>
    </source>
</evidence>
<dbReference type="PROSITE" id="PS50217">
    <property type="entry name" value="BZIP"/>
    <property type="match status" value="1"/>
</dbReference>
<dbReference type="PANTHER" id="PTHR45693:SF36">
    <property type="entry name" value="TRANSCRIPTION FACTOR TGA4"/>
    <property type="match status" value="1"/>
</dbReference>
<evidence type="ECO:0000313" key="10">
    <source>
        <dbReference type="Proteomes" id="UP001515500"/>
    </source>
</evidence>
<dbReference type="GeneID" id="120261645"/>
<dbReference type="Proteomes" id="UP001515500">
    <property type="component" value="Chromosome 5"/>
</dbReference>
<dbReference type="PROSITE" id="PS00036">
    <property type="entry name" value="BZIP_BASIC"/>
    <property type="match status" value="1"/>
</dbReference>
<keyword evidence="10" id="KW-1185">Reference proteome</keyword>
<dbReference type="InterPro" id="IPR004827">
    <property type="entry name" value="bZIP"/>
</dbReference>
<dbReference type="SUPFAM" id="SSF57959">
    <property type="entry name" value="Leucine zipper domain"/>
    <property type="match status" value="1"/>
</dbReference>
<evidence type="ECO:0000259" key="9">
    <source>
        <dbReference type="PROSITE" id="PS51806"/>
    </source>
</evidence>
<proteinExistence type="inferred from homology"/>
<evidence type="ECO:0000313" key="12">
    <source>
        <dbReference type="RefSeq" id="XP_039125542.1"/>
    </source>
</evidence>
<protein>
    <submittedName>
        <fullName evidence="11 12">Transcription factor TGA4-like isoform X1</fullName>
    </submittedName>
</protein>
<feature type="coiled-coil region" evidence="7">
    <location>
        <begin position="116"/>
        <end position="143"/>
    </location>
</feature>
<dbReference type="Pfam" id="PF14144">
    <property type="entry name" value="DOG1"/>
    <property type="match status" value="1"/>
</dbReference>
<dbReference type="Gene3D" id="1.20.5.170">
    <property type="match status" value="1"/>
</dbReference>
<dbReference type="FunFam" id="1.20.5.170:FF:000019">
    <property type="entry name" value="BZIP family transcription factor"/>
    <property type="match status" value="1"/>
</dbReference>
<gene>
    <name evidence="11 12" type="primary">LOC120261645</name>
</gene>
<dbReference type="AlphaFoldDB" id="A0AB40BE06"/>
<dbReference type="PROSITE" id="PS51806">
    <property type="entry name" value="DOG1"/>
    <property type="match status" value="1"/>
</dbReference>
<name>A0AB40BE06_DIOCR</name>
<dbReference type="GO" id="GO:0005634">
    <property type="term" value="C:nucleus"/>
    <property type="evidence" value="ECO:0007669"/>
    <property type="project" value="UniProtKB-SubCell"/>
</dbReference>
<dbReference type="Pfam" id="PF00170">
    <property type="entry name" value="bZIP_1"/>
    <property type="match status" value="1"/>
</dbReference>
<dbReference type="RefSeq" id="XP_039125542.1">
    <property type="nucleotide sequence ID" value="XM_039269608.1"/>
</dbReference>
<accession>A0AB40BE06</accession>
<keyword evidence="3" id="KW-0805">Transcription regulation</keyword>
<evidence type="ECO:0000256" key="2">
    <source>
        <dbReference type="ARBA" id="ARBA00007163"/>
    </source>
</evidence>
<dbReference type="GO" id="GO:0006351">
    <property type="term" value="P:DNA-templated transcription"/>
    <property type="evidence" value="ECO:0007669"/>
    <property type="project" value="InterPro"/>
</dbReference>
<evidence type="ECO:0000256" key="6">
    <source>
        <dbReference type="ARBA" id="ARBA00023242"/>
    </source>
</evidence>
<dbReference type="RefSeq" id="XP_039125541.1">
    <property type="nucleotide sequence ID" value="XM_039269607.1"/>
</dbReference>
<comment type="similarity">
    <text evidence="2">Belongs to the bZIP family.</text>
</comment>
<feature type="domain" description="DOG1" evidence="9">
    <location>
        <begin position="166"/>
        <end position="378"/>
    </location>
</feature>
<dbReference type="SMART" id="SM00338">
    <property type="entry name" value="BRLZ"/>
    <property type="match status" value="1"/>
</dbReference>
<comment type="subcellular location">
    <subcellularLocation>
        <location evidence="1">Nucleus</location>
    </subcellularLocation>
</comment>
<evidence type="ECO:0000256" key="5">
    <source>
        <dbReference type="ARBA" id="ARBA00023163"/>
    </source>
</evidence>
<feature type="domain" description="BZIP" evidence="8">
    <location>
        <begin position="95"/>
        <end position="137"/>
    </location>
</feature>
<sequence>MELYFGYLQDSLPHCKHSPNIMNSGSTQFATSGKMGIYEPCYHMNMRSDSFKAESSQNTSTSTVVESNVKFNNKLEDIHHETFEDAKTYEQKKHTDKVLRRLAQNREAARKSRLRKKAYVQQLESSRIRLVQLEQELDQARQQTMYLGGHLREPAPQLSGSVSPEVLAFQMEYGNWVEEQSRQMNELGLAFQTNAPDVELKILVESGMRHYDDLFRIKAIATKADVFYIMSGMWRTATERFFLWIGGFRPSELLKVLVAQLNPLTEPQLAAVCSLQQSSQQAEDALSQGLNKLQQTLSEAITPDPIGTSDMSYMMAMTNAMERLDALASFVIQADNLQQQTLRQMHNILTPRQAARGLLALGEHFHRLRTLSSLWANCPREPT</sequence>
<reference evidence="11 12" key="1">
    <citation type="submission" date="2025-04" db="UniProtKB">
        <authorList>
            <consortium name="RefSeq"/>
        </authorList>
    </citation>
    <scope>IDENTIFICATION</scope>
</reference>
<evidence type="ECO:0000256" key="3">
    <source>
        <dbReference type="ARBA" id="ARBA00023015"/>
    </source>
</evidence>
<evidence type="ECO:0000259" key="8">
    <source>
        <dbReference type="PROSITE" id="PS50217"/>
    </source>
</evidence>
<organism evidence="10 12">
    <name type="scientific">Dioscorea cayennensis subsp. rotundata</name>
    <name type="common">White Guinea yam</name>
    <name type="synonym">Dioscorea rotundata</name>
    <dbReference type="NCBI Taxonomy" id="55577"/>
    <lineage>
        <taxon>Eukaryota</taxon>
        <taxon>Viridiplantae</taxon>
        <taxon>Streptophyta</taxon>
        <taxon>Embryophyta</taxon>
        <taxon>Tracheophyta</taxon>
        <taxon>Spermatophyta</taxon>
        <taxon>Magnoliopsida</taxon>
        <taxon>Liliopsida</taxon>
        <taxon>Dioscoreales</taxon>
        <taxon>Dioscoreaceae</taxon>
        <taxon>Dioscorea</taxon>
    </lineage>
</organism>
<keyword evidence="4" id="KW-0238">DNA-binding</keyword>
<keyword evidence="5" id="KW-0804">Transcription</keyword>
<dbReference type="PANTHER" id="PTHR45693">
    <property type="entry name" value="TRANSCRIPTION FACTOR TGA9"/>
    <property type="match status" value="1"/>
</dbReference>
<dbReference type="GO" id="GO:0043565">
    <property type="term" value="F:sequence-specific DNA binding"/>
    <property type="evidence" value="ECO:0007669"/>
    <property type="project" value="InterPro"/>
</dbReference>
<keyword evidence="7" id="KW-0175">Coiled coil</keyword>
<keyword evidence="6" id="KW-0539">Nucleus</keyword>
<dbReference type="GO" id="GO:0003700">
    <property type="term" value="F:DNA-binding transcription factor activity"/>
    <property type="evidence" value="ECO:0007669"/>
    <property type="project" value="InterPro"/>
</dbReference>
<dbReference type="InterPro" id="IPR025422">
    <property type="entry name" value="TGA_domain"/>
</dbReference>